<keyword evidence="2" id="KW-1185">Reference proteome</keyword>
<dbReference type="EMBL" id="JANYMP010000014">
    <property type="protein sequence ID" value="MCS7480608.1"/>
    <property type="molecule type" value="Genomic_DNA"/>
</dbReference>
<comment type="caution">
    <text evidence="1">The sequence shown here is derived from an EMBL/GenBank/DDBJ whole genome shotgun (WGS) entry which is preliminary data.</text>
</comment>
<dbReference type="Proteomes" id="UP001141259">
    <property type="component" value="Unassembled WGS sequence"/>
</dbReference>
<proteinExistence type="predicted"/>
<reference evidence="1" key="1">
    <citation type="submission" date="2022-08" db="EMBL/GenBank/DDBJ databases">
        <authorList>
            <person name="Tistechok S."/>
            <person name="Samborskyy M."/>
            <person name="Roman I."/>
        </authorList>
    </citation>
    <scope>NUCLEOTIDE SEQUENCE</scope>
    <source>
        <strain evidence="1">DSM 103496</strain>
    </source>
</reference>
<evidence type="ECO:0000313" key="2">
    <source>
        <dbReference type="Proteomes" id="UP001141259"/>
    </source>
</evidence>
<sequence length="184" mass="20507">MFVPPSTPDLHRTANRKEETALLRRQAIYLIGFDERPETIAWLMDEQRRAVRAVGRADDVPSWLAVRSSAVALAPTGNREPLAAFVSTGLADDGFMAPDRLTTWEGAHLFEHLLASLRPTSDHIELNVHTLWSLVLARPRLLDSRPALRALASEKLGEVDRGDLPARTRQELASVGYAIRLAER</sequence>
<dbReference type="RefSeq" id="WP_259626097.1">
    <property type="nucleotide sequence ID" value="NZ_JANYMP010000014.1"/>
</dbReference>
<gene>
    <name evidence="1" type="ORF">NZH93_27455</name>
</gene>
<name>A0A9X2VS98_9PSEU</name>
<protein>
    <submittedName>
        <fullName evidence="1">Uncharacterized protein</fullName>
    </submittedName>
</protein>
<evidence type="ECO:0000313" key="1">
    <source>
        <dbReference type="EMBL" id="MCS7480608.1"/>
    </source>
</evidence>
<accession>A0A9X2VS98</accession>
<organism evidence="1 2">
    <name type="scientific">Umezawaea endophytica</name>
    <dbReference type="NCBI Taxonomy" id="1654476"/>
    <lineage>
        <taxon>Bacteria</taxon>
        <taxon>Bacillati</taxon>
        <taxon>Actinomycetota</taxon>
        <taxon>Actinomycetes</taxon>
        <taxon>Pseudonocardiales</taxon>
        <taxon>Pseudonocardiaceae</taxon>
        <taxon>Umezawaea</taxon>
    </lineage>
</organism>
<dbReference type="AlphaFoldDB" id="A0A9X2VS98"/>